<dbReference type="GO" id="GO:0005634">
    <property type="term" value="C:nucleus"/>
    <property type="evidence" value="ECO:0007669"/>
    <property type="project" value="TreeGrafter"/>
</dbReference>
<dbReference type="PROSITE" id="PS50011">
    <property type="entry name" value="PROTEIN_KINASE_DOM"/>
    <property type="match status" value="1"/>
</dbReference>
<dbReference type="AlphaFoldDB" id="A0AAN8A8X5"/>
<dbReference type="InterPro" id="IPR017441">
    <property type="entry name" value="Protein_kinase_ATP_BS"/>
</dbReference>
<proteinExistence type="predicted"/>
<sequence>MDTNKSTVSLSSIFGGSTKFKGLSNNNNNGKNDVDNLLLSTERHSSSQLSLNSEYNHSSLSLATTLSALNSSLYPSDNNNNNNSTVIKSSTDPHLNSISNTDIQNTKSESKSKSILSDMAEGEDEDKDKDNENGFTIHPVKVIQSKLEKQYIPLNINETIDQYSMNTVPTSPCNPIPDNYDNITLLDKYNILGETIGEGASSKVVLVSLKNDSNKLYAMKVFHSNRVLPDSYDAHLKNIILEYSIGSVLNQQNLIKTLDLLIDNSKRTSIMILEYAPIDFFDLVVQKKMDKYESACYFKQLCHAIQYLHNLGIAHRDLKLDNCVVIKQGILKLLDFGSAVIFNDYYSSKGSAISNDHITKCIGIVGSDPYLSPELLEPGCRHYDPRPVDIWALAIMYYSMILSKFPWKAPRESFNSFRLFVEDPDDEEDVSKGPLRLLRALPSESHNVIARMMDLNPNTRISINDVLLDGWMKSIPECHLDNGNNLIHNTEDHIHHLDLDHTSQMQCNNKSSSINSENATTDNVANNIPSFQNKKEPSHNYANYISGRKMSL</sequence>
<keyword evidence="7" id="KW-1185">Reference proteome</keyword>
<keyword evidence="2 3" id="KW-0067">ATP-binding</keyword>
<dbReference type="InterPro" id="IPR000719">
    <property type="entry name" value="Prot_kinase_dom"/>
</dbReference>
<evidence type="ECO:0000256" key="1">
    <source>
        <dbReference type="ARBA" id="ARBA00022741"/>
    </source>
</evidence>
<dbReference type="GO" id="GO:0045719">
    <property type="term" value="P:negative regulation of glycogen biosynthetic process"/>
    <property type="evidence" value="ECO:0007669"/>
    <property type="project" value="TreeGrafter"/>
</dbReference>
<accession>A0AAN8A8X5</accession>
<feature type="domain" description="Protein kinase" evidence="5">
    <location>
        <begin position="190"/>
        <end position="472"/>
    </location>
</feature>
<evidence type="ECO:0000256" key="4">
    <source>
        <dbReference type="SAM" id="MobiDB-lite"/>
    </source>
</evidence>
<comment type="caution">
    <text evidence="6">The sequence shown here is derived from an EMBL/GenBank/DDBJ whole genome shotgun (WGS) entry which is preliminary data.</text>
</comment>
<dbReference type="SUPFAM" id="SSF56112">
    <property type="entry name" value="Protein kinase-like (PK-like)"/>
    <property type="match status" value="1"/>
</dbReference>
<dbReference type="Gene3D" id="1.10.510.10">
    <property type="entry name" value="Transferase(Phosphotransferase) domain 1"/>
    <property type="match status" value="1"/>
</dbReference>
<feature type="compositionally biased region" description="Polar residues" evidence="4">
    <location>
        <begin position="92"/>
        <end position="107"/>
    </location>
</feature>
<name>A0AAN8A8X5_9SACH</name>
<dbReference type="GO" id="GO:0005829">
    <property type="term" value="C:cytosol"/>
    <property type="evidence" value="ECO:0007669"/>
    <property type="project" value="TreeGrafter"/>
</dbReference>
<keyword evidence="1 3" id="KW-0547">Nucleotide-binding</keyword>
<dbReference type="InterPro" id="IPR011009">
    <property type="entry name" value="Kinase-like_dom_sf"/>
</dbReference>
<dbReference type="Pfam" id="PF00069">
    <property type="entry name" value="Pkinase"/>
    <property type="match status" value="1"/>
</dbReference>
<evidence type="ECO:0000256" key="2">
    <source>
        <dbReference type="ARBA" id="ARBA00022840"/>
    </source>
</evidence>
<evidence type="ECO:0000259" key="5">
    <source>
        <dbReference type="PROSITE" id="PS50011"/>
    </source>
</evidence>
<feature type="region of interest" description="Disordered" evidence="4">
    <location>
        <begin position="508"/>
        <end position="539"/>
    </location>
</feature>
<dbReference type="PROSITE" id="PS00107">
    <property type="entry name" value="PROTEIN_KINASE_ATP"/>
    <property type="match status" value="1"/>
</dbReference>
<dbReference type="EMBL" id="JAWIZZ010000040">
    <property type="protein sequence ID" value="KAK5780881.1"/>
    <property type="molecule type" value="Genomic_DNA"/>
</dbReference>
<feature type="compositionally biased region" description="Low complexity" evidence="4">
    <location>
        <begin position="75"/>
        <end position="90"/>
    </location>
</feature>
<dbReference type="InterPro" id="IPR008271">
    <property type="entry name" value="Ser/Thr_kinase_AS"/>
</dbReference>
<dbReference type="PANTHER" id="PTHR24346">
    <property type="entry name" value="MAP/MICROTUBULE AFFINITY-REGULATING KINASE"/>
    <property type="match status" value="1"/>
</dbReference>
<protein>
    <recommendedName>
        <fullName evidence="5">Protein kinase domain-containing protein</fullName>
    </recommendedName>
</protein>
<organism evidence="6 7">
    <name type="scientific">Arxiozyma heterogenica</name>
    <dbReference type="NCBI Taxonomy" id="278026"/>
    <lineage>
        <taxon>Eukaryota</taxon>
        <taxon>Fungi</taxon>
        <taxon>Dikarya</taxon>
        <taxon>Ascomycota</taxon>
        <taxon>Saccharomycotina</taxon>
        <taxon>Saccharomycetes</taxon>
        <taxon>Saccharomycetales</taxon>
        <taxon>Saccharomycetaceae</taxon>
        <taxon>Arxiozyma</taxon>
    </lineage>
</organism>
<dbReference type="GO" id="GO:0004674">
    <property type="term" value="F:protein serine/threonine kinase activity"/>
    <property type="evidence" value="ECO:0007669"/>
    <property type="project" value="TreeGrafter"/>
</dbReference>
<feature type="compositionally biased region" description="Polar residues" evidence="4">
    <location>
        <begin position="508"/>
        <end position="532"/>
    </location>
</feature>
<dbReference type="GO" id="GO:0005524">
    <property type="term" value="F:ATP binding"/>
    <property type="evidence" value="ECO:0007669"/>
    <property type="project" value="UniProtKB-UniRule"/>
</dbReference>
<gene>
    <name evidence="6" type="ORF">RI543_002008</name>
</gene>
<dbReference type="Proteomes" id="UP001306508">
    <property type="component" value="Unassembled WGS sequence"/>
</dbReference>
<evidence type="ECO:0000256" key="3">
    <source>
        <dbReference type="PROSITE-ProRule" id="PRU10141"/>
    </source>
</evidence>
<dbReference type="PROSITE" id="PS00108">
    <property type="entry name" value="PROTEIN_KINASE_ST"/>
    <property type="match status" value="1"/>
</dbReference>
<evidence type="ECO:0000313" key="7">
    <source>
        <dbReference type="Proteomes" id="UP001306508"/>
    </source>
</evidence>
<dbReference type="SMART" id="SM00220">
    <property type="entry name" value="S_TKc"/>
    <property type="match status" value="1"/>
</dbReference>
<feature type="binding site" evidence="3">
    <location>
        <position position="220"/>
    </location>
    <ligand>
        <name>ATP</name>
        <dbReference type="ChEBI" id="CHEBI:30616"/>
    </ligand>
</feature>
<dbReference type="GO" id="GO:0035556">
    <property type="term" value="P:intracellular signal transduction"/>
    <property type="evidence" value="ECO:0007669"/>
    <property type="project" value="TreeGrafter"/>
</dbReference>
<feature type="region of interest" description="Disordered" evidence="4">
    <location>
        <begin position="75"/>
        <end position="134"/>
    </location>
</feature>
<reference evidence="7" key="1">
    <citation type="submission" date="2023-07" db="EMBL/GenBank/DDBJ databases">
        <title>A draft genome of Kazachstania heterogenica Y-27499.</title>
        <authorList>
            <person name="Donic C."/>
            <person name="Kralova J.S."/>
            <person name="Fidel L."/>
            <person name="Ben-Dor S."/>
            <person name="Jung S."/>
        </authorList>
    </citation>
    <scope>NUCLEOTIDE SEQUENCE [LARGE SCALE GENOMIC DNA]</scope>
    <source>
        <strain evidence="7">Y27499</strain>
    </source>
</reference>
<evidence type="ECO:0000313" key="6">
    <source>
        <dbReference type="EMBL" id="KAK5780881.1"/>
    </source>
</evidence>
<dbReference type="PANTHER" id="PTHR24346:SF51">
    <property type="entry name" value="PAS DOMAIN-CONTAINING SERINE_THREONINE-PROTEIN KINASE"/>
    <property type="match status" value="1"/>
</dbReference>